<comment type="caution">
    <text evidence="1">The sequence shown here is derived from an EMBL/GenBank/DDBJ whole genome shotgun (WGS) entry which is preliminary data.</text>
</comment>
<dbReference type="Proteomes" id="UP001209878">
    <property type="component" value="Unassembled WGS sequence"/>
</dbReference>
<reference evidence="1" key="1">
    <citation type="journal article" date="2023" name="Mol. Biol. Evol.">
        <title>Third-Generation Sequencing Reveals the Adaptive Role of the Epigenome in Three Deep-Sea Polychaetes.</title>
        <authorList>
            <person name="Perez M."/>
            <person name="Aroh O."/>
            <person name="Sun Y."/>
            <person name="Lan Y."/>
            <person name="Juniper S.K."/>
            <person name="Young C.R."/>
            <person name="Angers B."/>
            <person name="Qian P.Y."/>
        </authorList>
    </citation>
    <scope>NUCLEOTIDE SEQUENCE</scope>
    <source>
        <strain evidence="1">R07B-5</strain>
    </source>
</reference>
<gene>
    <name evidence="1" type="ORF">NP493_413g02100</name>
</gene>
<dbReference type="AlphaFoldDB" id="A0AAD9NSS2"/>
<name>A0AAD9NSS2_RIDPI</name>
<proteinExistence type="predicted"/>
<dbReference type="EMBL" id="JAODUO010000412">
    <property type="protein sequence ID" value="KAK2181075.1"/>
    <property type="molecule type" value="Genomic_DNA"/>
</dbReference>
<keyword evidence="2" id="KW-1185">Reference proteome</keyword>
<accession>A0AAD9NSS2</accession>
<organism evidence="1 2">
    <name type="scientific">Ridgeia piscesae</name>
    <name type="common">Tubeworm</name>
    <dbReference type="NCBI Taxonomy" id="27915"/>
    <lineage>
        <taxon>Eukaryota</taxon>
        <taxon>Metazoa</taxon>
        <taxon>Spiralia</taxon>
        <taxon>Lophotrochozoa</taxon>
        <taxon>Annelida</taxon>
        <taxon>Polychaeta</taxon>
        <taxon>Sedentaria</taxon>
        <taxon>Canalipalpata</taxon>
        <taxon>Sabellida</taxon>
        <taxon>Siboglinidae</taxon>
        <taxon>Ridgeia</taxon>
    </lineage>
</organism>
<protein>
    <submittedName>
        <fullName evidence="1">Uncharacterized protein</fullName>
    </submittedName>
</protein>
<evidence type="ECO:0000313" key="2">
    <source>
        <dbReference type="Proteomes" id="UP001209878"/>
    </source>
</evidence>
<sequence>MRTERNSANASILVRTWRVGRIRSATRSTNSVLSAPRVHRHLSEYVCPTRLRCRPSDTNEAPTGLGVDTPGPALAPHLATPTPDPAGLESGVLGFAFSNVTSFMRLWLFQNKRTVLLLRLQMCACVIAGVW</sequence>
<evidence type="ECO:0000313" key="1">
    <source>
        <dbReference type="EMBL" id="KAK2181075.1"/>
    </source>
</evidence>